<feature type="domain" description="AMP-binding enzyme C-terminal" evidence="5">
    <location>
        <begin position="421"/>
        <end position="494"/>
    </location>
</feature>
<dbReference type="InterPro" id="IPR000873">
    <property type="entry name" value="AMP-dep_synth/lig_dom"/>
</dbReference>
<reference evidence="6 7" key="1">
    <citation type="journal article" date="2011" name="Stand. Genomic Sci.">
        <title>Complete genome sequence of Thermomonospora curvata type strain (B9).</title>
        <authorList>
            <person name="Chertkov O."/>
            <person name="Sikorski J."/>
            <person name="Nolan M."/>
            <person name="Lapidus A."/>
            <person name="Lucas S."/>
            <person name="Del Rio T.G."/>
            <person name="Tice H."/>
            <person name="Cheng J.F."/>
            <person name="Goodwin L."/>
            <person name="Pitluck S."/>
            <person name="Liolios K."/>
            <person name="Ivanova N."/>
            <person name="Mavromatis K."/>
            <person name="Mikhailova N."/>
            <person name="Ovchinnikova G."/>
            <person name="Pati A."/>
            <person name="Chen A."/>
            <person name="Palaniappan K."/>
            <person name="Djao O.D."/>
            <person name="Land M."/>
            <person name="Hauser L."/>
            <person name="Chang Y.J."/>
            <person name="Jeffries C.D."/>
            <person name="Brettin T."/>
            <person name="Han C."/>
            <person name="Detter J.C."/>
            <person name="Rohde M."/>
            <person name="Goker M."/>
            <person name="Woyke T."/>
            <person name="Bristow J."/>
            <person name="Eisen J.A."/>
            <person name="Markowitz V."/>
            <person name="Hugenholtz P."/>
            <person name="Klenk H.P."/>
            <person name="Kyrpides N.C."/>
        </authorList>
    </citation>
    <scope>NUCLEOTIDE SEQUENCE [LARGE SCALE GENOMIC DNA]</scope>
    <source>
        <strain evidence="7">ATCC 19995 / DSM 43183 / JCM 3096 / KCTC 9072 / NBRC 15933 / NCIMB 10081 / Henssen B9</strain>
    </source>
</reference>
<proteinExistence type="inferred from homology"/>
<dbReference type="eggNOG" id="COG0318">
    <property type="taxonomic scope" value="Bacteria"/>
</dbReference>
<evidence type="ECO:0000313" key="6">
    <source>
        <dbReference type="EMBL" id="ACY98260.1"/>
    </source>
</evidence>
<gene>
    <name evidence="6" type="ordered locus">Tcur_2709</name>
</gene>
<dbReference type="InterPro" id="IPR042099">
    <property type="entry name" value="ANL_N_sf"/>
</dbReference>
<accession>D1A5W5</accession>
<name>D1A5W5_THECD</name>
<evidence type="ECO:0000256" key="2">
    <source>
        <dbReference type="ARBA" id="ARBA00022598"/>
    </source>
</evidence>
<dbReference type="AlphaFoldDB" id="D1A5W5"/>
<keyword evidence="2 6" id="KW-0436">Ligase</keyword>
<dbReference type="InterPro" id="IPR025110">
    <property type="entry name" value="AMP-bd_C"/>
</dbReference>
<dbReference type="EMBL" id="CP001738">
    <property type="protein sequence ID" value="ACY98260.1"/>
    <property type="molecule type" value="Genomic_DNA"/>
</dbReference>
<evidence type="ECO:0000256" key="3">
    <source>
        <dbReference type="SAM" id="MobiDB-lite"/>
    </source>
</evidence>
<protein>
    <submittedName>
        <fullName evidence="6">AMP-dependent synthetase and ligase</fullName>
    </submittedName>
</protein>
<dbReference type="Gene3D" id="3.40.50.12780">
    <property type="entry name" value="N-terminal domain of ligase-like"/>
    <property type="match status" value="1"/>
</dbReference>
<dbReference type="STRING" id="471852.Tcur_2709"/>
<dbReference type="Gene3D" id="3.30.300.30">
    <property type="match status" value="1"/>
</dbReference>
<dbReference type="Pfam" id="PF00501">
    <property type="entry name" value="AMP-binding"/>
    <property type="match status" value="1"/>
</dbReference>
<dbReference type="GO" id="GO:0016878">
    <property type="term" value="F:acid-thiol ligase activity"/>
    <property type="evidence" value="ECO:0007669"/>
    <property type="project" value="UniProtKB-ARBA"/>
</dbReference>
<dbReference type="SUPFAM" id="SSF56801">
    <property type="entry name" value="Acetyl-CoA synthetase-like"/>
    <property type="match status" value="1"/>
</dbReference>
<dbReference type="InterPro" id="IPR020845">
    <property type="entry name" value="AMP-binding_CS"/>
</dbReference>
<dbReference type="InterPro" id="IPR045851">
    <property type="entry name" value="AMP-bd_C_sf"/>
</dbReference>
<dbReference type="KEGG" id="tcu:Tcur_2709"/>
<comment type="similarity">
    <text evidence="1">Belongs to the ATP-dependent AMP-binding enzyme family.</text>
</comment>
<dbReference type="InterPro" id="IPR050237">
    <property type="entry name" value="ATP-dep_AMP-bd_enzyme"/>
</dbReference>
<dbReference type="OrthoDB" id="9803968at2"/>
<feature type="domain" description="AMP-dependent synthetase/ligase" evidence="4">
    <location>
        <begin position="13"/>
        <end position="371"/>
    </location>
</feature>
<dbReference type="PANTHER" id="PTHR43767">
    <property type="entry name" value="LONG-CHAIN-FATTY-ACID--COA LIGASE"/>
    <property type="match status" value="1"/>
</dbReference>
<evidence type="ECO:0000313" key="7">
    <source>
        <dbReference type="Proteomes" id="UP000001918"/>
    </source>
</evidence>
<evidence type="ECO:0000259" key="5">
    <source>
        <dbReference type="Pfam" id="PF13193"/>
    </source>
</evidence>
<dbReference type="HOGENOM" id="CLU_000022_59_0_11"/>
<keyword evidence="7" id="KW-1185">Reference proteome</keyword>
<evidence type="ECO:0000256" key="1">
    <source>
        <dbReference type="ARBA" id="ARBA00006432"/>
    </source>
</evidence>
<dbReference type="FunFam" id="3.30.300.30:FF:000008">
    <property type="entry name" value="2,3-dihydroxybenzoate-AMP ligase"/>
    <property type="match status" value="1"/>
</dbReference>
<dbReference type="PROSITE" id="PS00455">
    <property type="entry name" value="AMP_BINDING"/>
    <property type="match status" value="1"/>
</dbReference>
<feature type="compositionally biased region" description="Basic and acidic residues" evidence="3">
    <location>
        <begin position="509"/>
        <end position="519"/>
    </location>
</feature>
<dbReference type="RefSeq" id="WP_012853044.1">
    <property type="nucleotide sequence ID" value="NC_013510.1"/>
</dbReference>
<dbReference type="Proteomes" id="UP000001918">
    <property type="component" value="Chromosome"/>
</dbReference>
<organism evidence="6 7">
    <name type="scientific">Thermomonospora curvata (strain ATCC 19995 / DSM 43183 / JCM 3096 / KCTC 9072 / NBRC 15933 / NCIMB 10081 / Henssen B9)</name>
    <dbReference type="NCBI Taxonomy" id="471852"/>
    <lineage>
        <taxon>Bacteria</taxon>
        <taxon>Bacillati</taxon>
        <taxon>Actinomycetota</taxon>
        <taxon>Actinomycetes</taxon>
        <taxon>Streptosporangiales</taxon>
        <taxon>Thermomonosporaceae</taxon>
        <taxon>Thermomonospora</taxon>
    </lineage>
</organism>
<evidence type="ECO:0000259" key="4">
    <source>
        <dbReference type="Pfam" id="PF00501"/>
    </source>
</evidence>
<dbReference type="Pfam" id="PF13193">
    <property type="entry name" value="AMP-binding_C"/>
    <property type="match status" value="1"/>
</dbReference>
<sequence>MSTANLARILGANAIRFADREALVYQDRCWTYRELAAEVHALAAGLREQGVGRDSRVAVVAGNVPEFLMLSLALAKLGAVSVPLNYRLTAGELRQLMERAAVEAVATVPEFAPLTAAATATLPQVRRYALEPIDDAGGWIDVRSLIAAHRGARVPDAELDDAALQRIVYTSGTTSLPKGVMLTHGNVNANMYAQIVELGLRADDRILNFAPLYHVGGTDLPGYAIWQVGGCMVLQRRFDPARVLTAIEAERITGMVVAATMLDMMRRAAETTRADLSSVRWLIFSQVSPALFKVARALFPNARLIEGYGLTETCSGLTYLDEAHMETKPGSVGLPLVGVDVRVVDPAGNDVGVGAEGEVVARGPKVSPGYLDDPEATAEAFRDGWFHTGDIGCFDEDGYLYIRDRLKDMIRSGGENMSSAEIENVLADHPKVLAVAVVGAPHPRWVEVPVAFVVGRPGLDAADLIEHARRRLGGFKVPKEIYLVEELPTNPSGKILKRSLREMRPRLTPDWAYEDRDRGTGGASAAGGQHE</sequence>
<dbReference type="PANTHER" id="PTHR43767:SF1">
    <property type="entry name" value="NONRIBOSOMAL PEPTIDE SYNTHASE PES1 (EUROFUNG)-RELATED"/>
    <property type="match status" value="1"/>
</dbReference>
<feature type="region of interest" description="Disordered" evidence="3">
    <location>
        <begin position="509"/>
        <end position="531"/>
    </location>
</feature>